<keyword evidence="1" id="KW-0472">Membrane</keyword>
<feature type="transmembrane region" description="Helical" evidence="1">
    <location>
        <begin position="122"/>
        <end position="143"/>
    </location>
</feature>
<evidence type="ECO:0000313" key="2">
    <source>
        <dbReference type="EMBL" id="MED5016990.1"/>
    </source>
</evidence>
<evidence type="ECO:0000256" key="1">
    <source>
        <dbReference type="SAM" id="Phobius"/>
    </source>
</evidence>
<feature type="transmembrane region" description="Helical" evidence="1">
    <location>
        <begin position="84"/>
        <end position="110"/>
    </location>
</feature>
<keyword evidence="1" id="KW-0812">Transmembrane</keyword>
<proteinExistence type="predicted"/>
<protein>
    <recommendedName>
        <fullName evidence="4">ABC transporter permease</fullName>
    </recommendedName>
</protein>
<organism evidence="2 3">
    <name type="scientific">Paenibacillus chibensis</name>
    <dbReference type="NCBI Taxonomy" id="59846"/>
    <lineage>
        <taxon>Bacteria</taxon>
        <taxon>Bacillati</taxon>
        <taxon>Bacillota</taxon>
        <taxon>Bacilli</taxon>
        <taxon>Bacillales</taxon>
        <taxon>Paenibacillaceae</taxon>
        <taxon>Paenibacillus</taxon>
    </lineage>
</organism>
<evidence type="ECO:0008006" key="4">
    <source>
        <dbReference type="Google" id="ProtNLM"/>
    </source>
</evidence>
<dbReference type="Proteomes" id="UP001343257">
    <property type="component" value="Unassembled WGS sequence"/>
</dbReference>
<keyword evidence="3" id="KW-1185">Reference proteome</keyword>
<feature type="transmembrane region" description="Helical" evidence="1">
    <location>
        <begin position="16"/>
        <end position="35"/>
    </location>
</feature>
<feature type="transmembrane region" description="Helical" evidence="1">
    <location>
        <begin position="41"/>
        <end position="63"/>
    </location>
</feature>
<reference evidence="2 3" key="1">
    <citation type="submission" date="2023-03" db="EMBL/GenBank/DDBJ databases">
        <title>Bacillus Genome Sequencing.</title>
        <authorList>
            <person name="Dunlap C."/>
        </authorList>
    </citation>
    <scope>NUCLEOTIDE SEQUENCE [LARGE SCALE GENOMIC DNA]</scope>
    <source>
        <strain evidence="2 3">NRS-52</strain>
    </source>
</reference>
<comment type="caution">
    <text evidence="2">The sequence shown here is derived from an EMBL/GenBank/DDBJ whole genome shotgun (WGS) entry which is preliminary data.</text>
</comment>
<feature type="transmembrane region" description="Helical" evidence="1">
    <location>
        <begin position="208"/>
        <end position="229"/>
    </location>
</feature>
<keyword evidence="1" id="KW-1133">Transmembrane helix</keyword>
<accession>A0ABU6PQ39</accession>
<feature type="transmembrane region" description="Helical" evidence="1">
    <location>
        <begin position="155"/>
        <end position="175"/>
    </location>
</feature>
<dbReference type="EMBL" id="JARTLD010000015">
    <property type="protein sequence ID" value="MED5016990.1"/>
    <property type="molecule type" value="Genomic_DNA"/>
</dbReference>
<dbReference type="RefSeq" id="WP_328276368.1">
    <property type="nucleotide sequence ID" value="NZ_JARTLD010000015.1"/>
</dbReference>
<evidence type="ECO:0000313" key="3">
    <source>
        <dbReference type="Proteomes" id="UP001343257"/>
    </source>
</evidence>
<name>A0ABU6PQ39_9BACL</name>
<sequence>MIALARFMLRSYTRRHTYFAPLAATLIAMFILYSYKPNPVMDSYSVTSVFLFLGAAWMGRTFLNHVSPQQEQLHVTQIGSMKKYLLSQMMALFVPIVLFTVLFILFPIVTKMFVRPVHADELWLAAFGHLVMGMLGAALSLFFQTALMPNGARATAMLLIVVIVSIGAKSITAHLPSPLAWLRWLLPPVSSLMDGLLNTGTTVSPHEVWGMVGYGLAYTLALVLVYMYVSVRRDART</sequence>
<gene>
    <name evidence="2" type="ORF">P9847_06680</name>
</gene>